<dbReference type="InterPro" id="IPR050812">
    <property type="entry name" value="Preph/Arog_dehydrog"/>
</dbReference>
<gene>
    <name evidence="3" type="ordered locus">Thein_0939</name>
</gene>
<dbReference type="AlphaFoldDB" id="F8AD81"/>
<dbReference type="PANTHER" id="PTHR21363:SF0">
    <property type="entry name" value="PREPHENATE DEHYDROGENASE [NADP(+)]"/>
    <property type="match status" value="1"/>
</dbReference>
<evidence type="ECO:0000313" key="3">
    <source>
        <dbReference type="EMBL" id="AEH44813.1"/>
    </source>
</evidence>
<dbReference type="FunCoup" id="F8AD81">
    <property type="interactions" value="111"/>
</dbReference>
<dbReference type="GO" id="GO:0070403">
    <property type="term" value="F:NAD+ binding"/>
    <property type="evidence" value="ECO:0007669"/>
    <property type="project" value="InterPro"/>
</dbReference>
<protein>
    <submittedName>
        <fullName evidence="3">Prephenate dehydrogenase</fullName>
    </submittedName>
</protein>
<name>F8AD81_THEID</name>
<dbReference type="EMBL" id="CP002683">
    <property type="protein sequence ID" value="AEH44813.1"/>
    <property type="molecule type" value="Genomic_DNA"/>
</dbReference>
<dbReference type="OrthoDB" id="9800497at2"/>
<dbReference type="Pfam" id="PF02153">
    <property type="entry name" value="PDH_N"/>
    <property type="match status" value="1"/>
</dbReference>
<dbReference type="Pfam" id="PF20463">
    <property type="entry name" value="PDH_C"/>
    <property type="match status" value="1"/>
</dbReference>
<dbReference type="HOGENOM" id="CLU_036672_1_1_0"/>
<proteinExistence type="predicted"/>
<dbReference type="RefSeq" id="WP_013907555.1">
    <property type="nucleotide sequence ID" value="NC_015681.1"/>
</dbReference>
<dbReference type="STRING" id="667014.Thein_0939"/>
<evidence type="ECO:0000256" key="1">
    <source>
        <dbReference type="ARBA" id="ARBA00023002"/>
    </source>
</evidence>
<dbReference type="GO" id="GO:0006571">
    <property type="term" value="P:tyrosine biosynthetic process"/>
    <property type="evidence" value="ECO:0007669"/>
    <property type="project" value="InterPro"/>
</dbReference>
<dbReference type="GO" id="GO:0008977">
    <property type="term" value="F:prephenate dehydrogenase (NAD+) activity"/>
    <property type="evidence" value="ECO:0007669"/>
    <property type="project" value="InterPro"/>
</dbReference>
<feature type="domain" description="Prephenate/arogenate dehydrogenase" evidence="2">
    <location>
        <begin position="7"/>
        <end position="266"/>
    </location>
</feature>
<reference evidence="3 4" key="2">
    <citation type="journal article" date="2012" name="Stand. Genomic Sci.">
        <title>Complete genome sequence of the thermophilic sulfate-reducing ocean bacterium Thermodesulfatator indicus type strain (CIR29812(T)).</title>
        <authorList>
            <person name="Anderson I."/>
            <person name="Saunders E."/>
            <person name="Lapidus A."/>
            <person name="Nolan M."/>
            <person name="Lucas S."/>
            <person name="Tice H."/>
            <person name="Del Rio T.G."/>
            <person name="Cheng J.F."/>
            <person name="Han C."/>
            <person name="Tapia R."/>
            <person name="Goodwin L.A."/>
            <person name="Pitluck S."/>
            <person name="Liolios K."/>
            <person name="Mavromatis K."/>
            <person name="Pagani I."/>
            <person name="Ivanova N."/>
            <person name="Mikhailova N."/>
            <person name="Pati A."/>
            <person name="Chen A."/>
            <person name="Palaniappan K."/>
            <person name="Land M."/>
            <person name="Hauser L."/>
            <person name="Jeffries C.D."/>
            <person name="Chang Y.J."/>
            <person name="Brambilla E.M."/>
            <person name="Rohde M."/>
            <person name="Spring S."/>
            <person name="Goker M."/>
            <person name="Detter J.C."/>
            <person name="Woyke T."/>
            <person name="Bristow J."/>
            <person name="Eisen J.A."/>
            <person name="Markowitz V."/>
            <person name="Hugenholtz P."/>
            <person name="Kyrpides N.C."/>
            <person name="Klenk H.P."/>
        </authorList>
    </citation>
    <scope>NUCLEOTIDE SEQUENCE [LARGE SCALE GENOMIC DNA]</scope>
    <source>
        <strain evidence="4">DSM 15286 / JCM 11887 / CIR29812</strain>
    </source>
</reference>
<evidence type="ECO:0000259" key="2">
    <source>
        <dbReference type="PROSITE" id="PS51176"/>
    </source>
</evidence>
<dbReference type="InterPro" id="IPR046825">
    <property type="entry name" value="PDH_C"/>
</dbReference>
<sequence length="266" mass="30166">MTPASKIRLGIIGGAGRMGRWFKRQFEAEGYEVLVSDRNTLLSNRELAKACQVIFVSVPMSVFKDVVKDIGPFLNEDQGLIDFCSLKKEQNEIMLANTKAEVVAAHPLFGPGEKSLEGQKIALWPSRGQTWFNWFKNFLEQKGAKTVVVSPEEHDRTMAVVQIINHLMLLALGKLMDTSGLDLKLIKDLATPSFERQLEIVARFADQDPYLYALIQFDNPEGQAMREKYLSILEDLVQIAARKDFEKFVSLFKDVQKLSRNLKLDL</sequence>
<dbReference type="PROSITE" id="PS51176">
    <property type="entry name" value="PDH_ADH"/>
    <property type="match status" value="1"/>
</dbReference>
<dbReference type="SUPFAM" id="SSF48179">
    <property type="entry name" value="6-phosphogluconate dehydrogenase C-terminal domain-like"/>
    <property type="match status" value="1"/>
</dbReference>
<dbReference type="InterPro" id="IPR046826">
    <property type="entry name" value="PDH_N"/>
</dbReference>
<organism evidence="3 4">
    <name type="scientific">Thermodesulfatator indicus (strain DSM 15286 / JCM 11887 / CIR29812)</name>
    <dbReference type="NCBI Taxonomy" id="667014"/>
    <lineage>
        <taxon>Bacteria</taxon>
        <taxon>Pseudomonadati</taxon>
        <taxon>Thermodesulfobacteriota</taxon>
        <taxon>Thermodesulfobacteria</taxon>
        <taxon>Thermodesulfobacteriales</taxon>
        <taxon>Thermodesulfatatoraceae</taxon>
        <taxon>Thermodesulfatator</taxon>
    </lineage>
</organism>
<dbReference type="SUPFAM" id="SSF51735">
    <property type="entry name" value="NAD(P)-binding Rossmann-fold domains"/>
    <property type="match status" value="1"/>
</dbReference>
<keyword evidence="1" id="KW-0560">Oxidoreductase</keyword>
<dbReference type="Gene3D" id="1.10.3660.10">
    <property type="entry name" value="6-phosphogluconate dehydrogenase C-terminal like domain"/>
    <property type="match status" value="1"/>
</dbReference>
<dbReference type="GO" id="GO:0004665">
    <property type="term" value="F:prephenate dehydrogenase (NADP+) activity"/>
    <property type="evidence" value="ECO:0007669"/>
    <property type="project" value="InterPro"/>
</dbReference>
<dbReference type="PANTHER" id="PTHR21363">
    <property type="entry name" value="PREPHENATE DEHYDROGENASE"/>
    <property type="match status" value="1"/>
</dbReference>
<evidence type="ECO:0000313" key="4">
    <source>
        <dbReference type="Proteomes" id="UP000006793"/>
    </source>
</evidence>
<dbReference type="InterPro" id="IPR008927">
    <property type="entry name" value="6-PGluconate_DH-like_C_sf"/>
</dbReference>
<dbReference type="KEGG" id="tid:Thein_0939"/>
<dbReference type="InParanoid" id="F8AD81"/>
<keyword evidence="4" id="KW-1185">Reference proteome</keyword>
<dbReference type="Proteomes" id="UP000006793">
    <property type="component" value="Chromosome"/>
</dbReference>
<reference evidence="4" key="1">
    <citation type="submission" date="2011-04" db="EMBL/GenBank/DDBJ databases">
        <title>The complete genome of Thermodesulfatator indicus DSM 15286.</title>
        <authorList>
            <person name="Lucas S."/>
            <person name="Copeland A."/>
            <person name="Lapidus A."/>
            <person name="Bruce D."/>
            <person name="Goodwin L."/>
            <person name="Pitluck S."/>
            <person name="Peters L."/>
            <person name="Kyrpides N."/>
            <person name="Mavromatis K."/>
            <person name="Pagani I."/>
            <person name="Ivanova N."/>
            <person name="Saunders L."/>
            <person name="Detter J.C."/>
            <person name="Tapia R."/>
            <person name="Han C."/>
            <person name="Land M."/>
            <person name="Hauser L."/>
            <person name="Markowitz V."/>
            <person name="Cheng J.-F."/>
            <person name="Hugenholtz P."/>
            <person name="Woyke T."/>
            <person name="Wu D."/>
            <person name="Spring S."/>
            <person name="Schroeder M."/>
            <person name="Brambilla E."/>
            <person name="Klenk H.-P."/>
            <person name="Eisen J.A."/>
        </authorList>
    </citation>
    <scope>NUCLEOTIDE SEQUENCE [LARGE SCALE GENOMIC DNA]</scope>
    <source>
        <strain evidence="4">DSM 15286 / JCM 11887 / CIR29812</strain>
    </source>
</reference>
<dbReference type="InterPro" id="IPR003099">
    <property type="entry name" value="Prephen_DH"/>
</dbReference>
<dbReference type="PaxDb" id="667014-Thein_0939"/>
<dbReference type="Gene3D" id="3.40.50.720">
    <property type="entry name" value="NAD(P)-binding Rossmann-like Domain"/>
    <property type="match status" value="1"/>
</dbReference>
<dbReference type="InterPro" id="IPR036291">
    <property type="entry name" value="NAD(P)-bd_dom_sf"/>
</dbReference>
<dbReference type="eggNOG" id="COG0287">
    <property type="taxonomic scope" value="Bacteria"/>
</dbReference>
<accession>F8AD81</accession>